<gene>
    <name evidence="4" type="ordered locus">DEHA2G02596g</name>
</gene>
<reference evidence="4 5" key="1">
    <citation type="journal article" date="2004" name="Nature">
        <title>Genome evolution in yeasts.</title>
        <authorList>
            <consortium name="Genolevures"/>
            <person name="Dujon B."/>
            <person name="Sherman D."/>
            <person name="Fischer G."/>
            <person name="Durrens P."/>
            <person name="Casaregola S."/>
            <person name="Lafontaine I."/>
            <person name="de Montigny J."/>
            <person name="Marck C."/>
            <person name="Neuveglise C."/>
            <person name="Talla E."/>
            <person name="Goffard N."/>
            <person name="Frangeul L."/>
            <person name="Aigle M."/>
            <person name="Anthouard V."/>
            <person name="Babour A."/>
            <person name="Barbe V."/>
            <person name="Barnay S."/>
            <person name="Blanchin S."/>
            <person name="Beckerich J.M."/>
            <person name="Beyne E."/>
            <person name="Bleykasten C."/>
            <person name="Boisrame A."/>
            <person name="Boyer J."/>
            <person name="Cattolico L."/>
            <person name="Confanioleri F."/>
            <person name="de Daruvar A."/>
            <person name="Despons L."/>
            <person name="Fabre E."/>
            <person name="Fairhead C."/>
            <person name="Ferry-Dumazet H."/>
            <person name="Groppi A."/>
            <person name="Hantraye F."/>
            <person name="Hennequin C."/>
            <person name="Jauniaux N."/>
            <person name="Joyet P."/>
            <person name="Kachouri R."/>
            <person name="Kerrest A."/>
            <person name="Koszul R."/>
            <person name="Lemaire M."/>
            <person name="Lesur I."/>
            <person name="Ma L."/>
            <person name="Muller H."/>
            <person name="Nicaud J.M."/>
            <person name="Nikolski M."/>
            <person name="Oztas S."/>
            <person name="Ozier-Kalogeropoulos O."/>
            <person name="Pellenz S."/>
            <person name="Potier S."/>
            <person name="Richard G.F."/>
            <person name="Straub M.L."/>
            <person name="Suleau A."/>
            <person name="Swennene D."/>
            <person name="Tekaia F."/>
            <person name="Wesolowski-Louvel M."/>
            <person name="Westhof E."/>
            <person name="Wirth B."/>
            <person name="Zeniou-Meyer M."/>
            <person name="Zivanovic I."/>
            <person name="Bolotin-Fukuhara M."/>
            <person name="Thierry A."/>
            <person name="Bouchier C."/>
            <person name="Caudron B."/>
            <person name="Scarpelli C."/>
            <person name="Gaillardin C."/>
            <person name="Weissenbach J."/>
            <person name="Wincker P."/>
            <person name="Souciet J.L."/>
        </authorList>
    </citation>
    <scope>NUCLEOTIDE SEQUENCE [LARGE SCALE GENOMIC DNA]</scope>
    <source>
        <strain evidence="5">ATCC 36239 / CBS 767 / BCRC 21394 / JCM 1990 / NBRC 0083 / IGC 2968</strain>
    </source>
</reference>
<dbReference type="GeneID" id="2904522"/>
<evidence type="ECO:0000259" key="3">
    <source>
        <dbReference type="Pfam" id="PF04426"/>
    </source>
</evidence>
<feature type="domain" description="Bul1 C-terminal" evidence="3">
    <location>
        <begin position="833"/>
        <end position="914"/>
    </location>
</feature>
<dbReference type="FunCoup" id="Q6BJG5">
    <property type="interactions" value="463"/>
</dbReference>
<dbReference type="InterPro" id="IPR039634">
    <property type="entry name" value="Bul1-like"/>
</dbReference>
<dbReference type="HOGENOM" id="CLU_006028_0_0_1"/>
<dbReference type="VEuPathDB" id="FungiDB:DEHA2G02596g"/>
<evidence type="ECO:0000313" key="5">
    <source>
        <dbReference type="Proteomes" id="UP000000599"/>
    </source>
</evidence>
<feature type="compositionally biased region" description="Low complexity" evidence="1">
    <location>
        <begin position="7"/>
        <end position="52"/>
    </location>
</feature>
<protein>
    <submittedName>
        <fullName evidence="4">DEHA2G02596p</fullName>
    </submittedName>
</protein>
<feature type="region of interest" description="Disordered" evidence="1">
    <location>
        <begin position="1"/>
        <end position="87"/>
    </location>
</feature>
<dbReference type="PANTHER" id="PTHR31904:SF1">
    <property type="entry name" value="BYPASS OF STOP CODON PROTEIN 5-RELATED"/>
    <property type="match status" value="1"/>
</dbReference>
<dbReference type="Pfam" id="PF04425">
    <property type="entry name" value="Bul1_N"/>
    <property type="match status" value="1"/>
</dbReference>
<dbReference type="STRING" id="284592.Q6BJG5"/>
<sequence length="933" mass="105571">MHLNFHKPSGGSKSLGKSPTTSSGSTPSDDPPSYDFTVSSTTSSGSITNASSPIRRPNSSLISRGSPSKNQKQQKNVPYRPSDDLKNYSKILSNSNETNLLSPASSNTQTEYFDVLPSFQMFQSILKRDDSQFSENLSVNPPIYGDVTNSSPTPPSGLSPISSNRDNNLDSMMENVSERINEYALDNNDEEENYFFGGDENDTNQANEHLINEENTPVATNDTYGETVLDNIDKLPKLNNSPIDIQVYVTKRVPQPNLPNDLETRLKMYSSGDLVNGYIIITNTSDEPVDFGLFVVTLDGTIKTTHSNPNANPADIHKYDKVLIKKFLKMYDLNASYGYTQIPNSAGIEYEAFTKDLHDGCELGLPNERVLRPHTKYKKFFTFKFPHKLLDNNCIHDVLPHILPPPSMGLDKTCFYNRGGTIVLNKALGYGFLNVRGTPLLTKDYSFDNISVSYTIEAKFIDKLNAKNQKDPLSQHEINDPNSQADYVISKHSQYFLRFVPDFKEKFKYYNEGFQYGTETFGAIGIDGKLFESYLHLSTWRQIYELNYNIEKEIDSKLAREEFKDDDVKKKNLSIDRTVTNSNLYYLNIKEHYLQKDCSQAELDEEQQFRDEKMIGSKVPVTIYGKKKKKILSSLVRIGESSLYVRVPHKVVPYTSPKLLMKYNNDNSDDFISGAALRSVASASSISDKIKLAPTKSNDLAPRISAASTTSISDLYNRSASDVLNSVDIVLSFVPFDNATKPPQIDSIETNLVFWTYNAEFPLPVILEYDFFYTNPDESKSKLLDDVEITRNNLQSLKDQVYNYIQFLQANKIYISKTSYLYLKSMKTLGIKKDTVKEYFKTLTHSTNPELLNNEQDWKAKQLPNKKIKWERKLTVPLTTINKNNINLIPSFQSCLVGRIYCLQVLVKYKGSGGDQDEFADNIVKVDVPILVG</sequence>
<organism evidence="4 5">
    <name type="scientific">Debaryomyces hansenii (strain ATCC 36239 / CBS 767 / BCRC 21394 / JCM 1990 / NBRC 0083 / IGC 2968)</name>
    <name type="common">Yeast</name>
    <name type="synonym">Torulaspora hansenii</name>
    <dbReference type="NCBI Taxonomy" id="284592"/>
    <lineage>
        <taxon>Eukaryota</taxon>
        <taxon>Fungi</taxon>
        <taxon>Dikarya</taxon>
        <taxon>Ascomycota</taxon>
        <taxon>Saccharomycotina</taxon>
        <taxon>Pichiomycetes</taxon>
        <taxon>Debaryomycetaceae</taxon>
        <taxon>Debaryomyces</taxon>
    </lineage>
</organism>
<dbReference type="OMA" id="FFTFKFP"/>
<dbReference type="PANTHER" id="PTHR31904">
    <property type="entry name" value="BYPASS OF STOP CODON PROTEIN 5-RELATED"/>
    <property type="match status" value="1"/>
</dbReference>
<dbReference type="RefSeq" id="XP_461656.2">
    <property type="nucleotide sequence ID" value="XM_461656.1"/>
</dbReference>
<accession>Q6BJG5</accession>
<dbReference type="EMBL" id="CR382139">
    <property type="protein sequence ID" value="CAG90104.2"/>
    <property type="molecule type" value="Genomic_DNA"/>
</dbReference>
<proteinExistence type="predicted"/>
<feature type="region of interest" description="Disordered" evidence="1">
    <location>
        <begin position="137"/>
        <end position="167"/>
    </location>
</feature>
<feature type="domain" description="Bul1 C-terminal" evidence="3">
    <location>
        <begin position="711"/>
        <end position="814"/>
    </location>
</feature>
<dbReference type="Pfam" id="PF04426">
    <property type="entry name" value="Bul1_C"/>
    <property type="match status" value="2"/>
</dbReference>
<dbReference type="Proteomes" id="UP000000599">
    <property type="component" value="Chromosome G"/>
</dbReference>
<dbReference type="eggNOG" id="ENOG502QSAC">
    <property type="taxonomic scope" value="Eukaryota"/>
</dbReference>
<keyword evidence="5" id="KW-1185">Reference proteome</keyword>
<feature type="compositionally biased region" description="Polar residues" evidence="1">
    <location>
        <begin position="57"/>
        <end position="76"/>
    </location>
</feature>
<feature type="domain" description="Bul1 N-terminal" evidence="2">
    <location>
        <begin position="94"/>
        <end position="575"/>
    </location>
</feature>
<evidence type="ECO:0000256" key="1">
    <source>
        <dbReference type="SAM" id="MobiDB-lite"/>
    </source>
</evidence>
<dbReference type="InParanoid" id="Q6BJG5"/>
<evidence type="ECO:0000313" key="4">
    <source>
        <dbReference type="EMBL" id="CAG90104.2"/>
    </source>
</evidence>
<dbReference type="InterPro" id="IPR007519">
    <property type="entry name" value="Bul1_N"/>
</dbReference>
<dbReference type="KEGG" id="dha:DEHA2G02596g"/>
<name>Q6BJG5_DEBHA</name>
<dbReference type="OrthoDB" id="2283785at2759"/>
<dbReference type="AlphaFoldDB" id="Q6BJG5"/>
<evidence type="ECO:0000259" key="2">
    <source>
        <dbReference type="Pfam" id="PF04425"/>
    </source>
</evidence>
<dbReference type="InterPro" id="IPR022794">
    <property type="entry name" value="Bul1_C"/>
</dbReference>